<gene>
    <name evidence="6" type="ORF">ICJ83_00020</name>
</gene>
<dbReference type="RefSeq" id="WP_188228327.1">
    <property type="nucleotide sequence ID" value="NZ_JACVXB010000001.1"/>
</dbReference>
<reference evidence="6 7" key="1">
    <citation type="submission" date="2020-09" db="EMBL/GenBank/DDBJ databases">
        <title>TT11 complete genome.</title>
        <authorList>
            <person name="Wu Z."/>
        </authorList>
    </citation>
    <scope>NUCLEOTIDE SEQUENCE [LARGE SCALE GENOMIC DNA]</scope>
    <source>
        <strain evidence="6 7">TT11</strain>
    </source>
</reference>
<dbReference type="PANTHER" id="PTHR30329:SF21">
    <property type="entry name" value="LIPOPROTEIN YIAD-RELATED"/>
    <property type="match status" value="1"/>
</dbReference>
<comment type="subcellular location">
    <subcellularLocation>
        <location evidence="1">Cell outer membrane</location>
    </subcellularLocation>
</comment>
<organism evidence="6 7">
    <name type="scientific">Aestuariibaculum sediminum</name>
    <dbReference type="NCBI Taxonomy" id="2770637"/>
    <lineage>
        <taxon>Bacteria</taxon>
        <taxon>Pseudomonadati</taxon>
        <taxon>Bacteroidota</taxon>
        <taxon>Flavobacteriia</taxon>
        <taxon>Flavobacteriales</taxon>
        <taxon>Flavobacteriaceae</taxon>
    </lineage>
</organism>
<dbReference type="InterPro" id="IPR050330">
    <property type="entry name" value="Bact_OuterMem_StrucFunc"/>
</dbReference>
<dbReference type="InterPro" id="IPR011990">
    <property type="entry name" value="TPR-like_helical_dom_sf"/>
</dbReference>
<keyword evidence="7" id="KW-1185">Reference proteome</keyword>
<evidence type="ECO:0000259" key="5">
    <source>
        <dbReference type="PROSITE" id="PS51123"/>
    </source>
</evidence>
<dbReference type="Gene3D" id="3.30.1330.60">
    <property type="entry name" value="OmpA-like domain"/>
    <property type="match status" value="1"/>
</dbReference>
<evidence type="ECO:0000313" key="6">
    <source>
        <dbReference type="EMBL" id="MBD0830510.1"/>
    </source>
</evidence>
<dbReference type="SUPFAM" id="SSF103088">
    <property type="entry name" value="OmpA-like"/>
    <property type="match status" value="1"/>
</dbReference>
<dbReference type="PANTHER" id="PTHR30329">
    <property type="entry name" value="STATOR ELEMENT OF FLAGELLAR MOTOR COMPLEX"/>
    <property type="match status" value="1"/>
</dbReference>
<dbReference type="EMBL" id="JACVXB010000001">
    <property type="protein sequence ID" value="MBD0830510.1"/>
    <property type="molecule type" value="Genomic_DNA"/>
</dbReference>
<proteinExistence type="predicted"/>
<dbReference type="InterPro" id="IPR036737">
    <property type="entry name" value="OmpA-like_sf"/>
</dbReference>
<evidence type="ECO:0000256" key="4">
    <source>
        <dbReference type="PROSITE-ProRule" id="PRU00473"/>
    </source>
</evidence>
<dbReference type="InterPro" id="IPR006665">
    <property type="entry name" value="OmpA-like"/>
</dbReference>
<keyword evidence="3" id="KW-0998">Cell outer membrane</keyword>
<sequence>MKSLRPLVLIFLISYLGHSQKAKVQSVVNNDYNSFAYVKTSDILLKVAENGYKSPELFEKLANSFYFNNKMEDATKWYSELINLKGDDVDSEVYFRYAQALKYIEKYEEADRWMQKFYDSNIYDSRGKAFISNVDYLSDIEQNVNKDLVLHNLNINTALSDFGTVQINNSIVFASTRGDGRIYKWNEQPYLDLYSAVKQNDSTYVQVKNFDSEINTKFHESTVTFTKDGKRVYFTRNNYYQNKYRKDDQNINRLKIFRATVKNDGSWGDIESLHFNSDNYSVAHPVFNAKGTKLYFASDMPGSIGESDIYVANVNKDGSVGNPINLGPSINTEGKETFPFINDKGDLFFATNGYPGLGGLDIHVIRDFENKFQNRSNDFEIKNIGPPINSPQDDFCYYENTQTKEGFITSNRPNGKGDDDIYSFKIYSCEQVVEGVVVDKISLELLPQAKVTLYNKFGELVNEMVVGNDAYFKFDVECNAEYLVRAEKEKYIPDEKRFTTPVKQQKLELEFTLTRNEHNLKPGDDLAKVLDIPIIYFDFDKYNIRYDAQVELQKVFEVMKQYPTMVVDIRSHTDCRGSYKYNEALSENRAKSTRRYLIKMGIAPDRLTAKGYGEYRLVNDCGCEGNVTVECSEEDHQLNRRSEFIIMKM</sequence>
<keyword evidence="2 4" id="KW-0472">Membrane</keyword>
<dbReference type="Pfam" id="PF00691">
    <property type="entry name" value="OmpA"/>
    <property type="match status" value="1"/>
</dbReference>
<accession>A0A8J6Q699</accession>
<evidence type="ECO:0000256" key="2">
    <source>
        <dbReference type="ARBA" id="ARBA00023136"/>
    </source>
</evidence>
<dbReference type="Gene3D" id="1.25.40.10">
    <property type="entry name" value="Tetratricopeptide repeat domain"/>
    <property type="match status" value="1"/>
</dbReference>
<protein>
    <submittedName>
        <fullName evidence="6">OmpA family protein</fullName>
    </submittedName>
</protein>
<dbReference type="GO" id="GO:0009279">
    <property type="term" value="C:cell outer membrane"/>
    <property type="evidence" value="ECO:0007669"/>
    <property type="project" value="UniProtKB-SubCell"/>
</dbReference>
<evidence type="ECO:0000256" key="3">
    <source>
        <dbReference type="ARBA" id="ARBA00023237"/>
    </source>
</evidence>
<evidence type="ECO:0000256" key="1">
    <source>
        <dbReference type="ARBA" id="ARBA00004442"/>
    </source>
</evidence>
<evidence type="ECO:0000313" key="7">
    <source>
        <dbReference type="Proteomes" id="UP000600588"/>
    </source>
</evidence>
<dbReference type="InterPro" id="IPR006664">
    <property type="entry name" value="OMP_bac"/>
</dbReference>
<dbReference type="PRINTS" id="PR01021">
    <property type="entry name" value="OMPADOMAIN"/>
</dbReference>
<dbReference type="PROSITE" id="PS51123">
    <property type="entry name" value="OMPA_2"/>
    <property type="match status" value="1"/>
</dbReference>
<dbReference type="InterPro" id="IPR011659">
    <property type="entry name" value="WD40"/>
</dbReference>
<comment type="caution">
    <text evidence="6">The sequence shown here is derived from an EMBL/GenBank/DDBJ whole genome shotgun (WGS) entry which is preliminary data.</text>
</comment>
<feature type="domain" description="OmpA-like" evidence="5">
    <location>
        <begin position="524"/>
        <end position="649"/>
    </location>
</feature>
<name>A0A8J6Q699_9FLAO</name>
<dbReference type="SUPFAM" id="SSF82171">
    <property type="entry name" value="DPP6 N-terminal domain-like"/>
    <property type="match status" value="1"/>
</dbReference>
<dbReference type="AlphaFoldDB" id="A0A8J6Q699"/>
<dbReference type="Pfam" id="PF07676">
    <property type="entry name" value="PD40"/>
    <property type="match status" value="1"/>
</dbReference>
<dbReference type="Proteomes" id="UP000600588">
    <property type="component" value="Unassembled WGS sequence"/>
</dbReference>
<dbReference type="SUPFAM" id="SSF48452">
    <property type="entry name" value="TPR-like"/>
    <property type="match status" value="1"/>
</dbReference>
<dbReference type="CDD" id="cd07185">
    <property type="entry name" value="OmpA_C-like"/>
    <property type="match status" value="1"/>
</dbReference>